<dbReference type="Pfam" id="PF00176">
    <property type="entry name" value="SNF2-rel_dom"/>
    <property type="match status" value="1"/>
</dbReference>
<dbReference type="GO" id="GO:0016887">
    <property type="term" value="F:ATP hydrolysis activity"/>
    <property type="evidence" value="ECO:0007669"/>
    <property type="project" value="InterPro"/>
</dbReference>
<evidence type="ECO:0000256" key="4">
    <source>
        <dbReference type="ARBA" id="ARBA00022454"/>
    </source>
</evidence>
<comment type="caution">
    <text evidence="20">The sequence shown here is derived from an EMBL/GenBank/DDBJ whole genome shotgun (WGS) entry which is preliminary data.</text>
</comment>
<evidence type="ECO:0000256" key="11">
    <source>
        <dbReference type="ARBA" id="ARBA00022840"/>
    </source>
</evidence>
<dbReference type="OrthoDB" id="2020972at2759"/>
<dbReference type="PROSITE" id="PS51194">
    <property type="entry name" value="HELICASE_CTER"/>
    <property type="match status" value="1"/>
</dbReference>
<dbReference type="GO" id="GO:0003677">
    <property type="term" value="F:DNA binding"/>
    <property type="evidence" value="ECO:0007669"/>
    <property type="project" value="UniProtKB-KW"/>
</dbReference>
<feature type="domain" description="PHD-type" evidence="19">
    <location>
        <begin position="649"/>
        <end position="780"/>
    </location>
</feature>
<dbReference type="Proteomes" id="UP001141806">
    <property type="component" value="Unassembled WGS sequence"/>
</dbReference>
<feature type="region of interest" description="Disordered" evidence="16">
    <location>
        <begin position="146"/>
        <end position="185"/>
    </location>
</feature>
<dbReference type="GO" id="GO:0005524">
    <property type="term" value="F:ATP binding"/>
    <property type="evidence" value="ECO:0007669"/>
    <property type="project" value="UniProtKB-KW"/>
</dbReference>
<evidence type="ECO:0000256" key="8">
    <source>
        <dbReference type="ARBA" id="ARBA00022801"/>
    </source>
</evidence>
<keyword evidence="9" id="KW-0347">Helicase</keyword>
<keyword evidence="11" id="KW-0067">ATP-binding</keyword>
<dbReference type="CDD" id="cd18793">
    <property type="entry name" value="SF2_C_SNF"/>
    <property type="match status" value="1"/>
</dbReference>
<dbReference type="PROSITE" id="PS51533">
    <property type="entry name" value="ADD"/>
    <property type="match status" value="1"/>
</dbReference>
<keyword evidence="10" id="KW-0862">Zinc</keyword>
<keyword evidence="12" id="KW-0779">Telomere</keyword>
<organism evidence="20 21">
    <name type="scientific">Protea cynaroides</name>
    <dbReference type="NCBI Taxonomy" id="273540"/>
    <lineage>
        <taxon>Eukaryota</taxon>
        <taxon>Viridiplantae</taxon>
        <taxon>Streptophyta</taxon>
        <taxon>Embryophyta</taxon>
        <taxon>Tracheophyta</taxon>
        <taxon>Spermatophyta</taxon>
        <taxon>Magnoliopsida</taxon>
        <taxon>Proteales</taxon>
        <taxon>Proteaceae</taxon>
        <taxon>Protea</taxon>
    </lineage>
</organism>
<keyword evidence="5" id="KW-0479">Metal-binding</keyword>
<evidence type="ECO:0000256" key="9">
    <source>
        <dbReference type="ARBA" id="ARBA00022806"/>
    </source>
</evidence>
<keyword evidence="14" id="KW-0539">Nucleus</keyword>
<protein>
    <recommendedName>
        <fullName evidence="15">ATP-dependent helicase ATRX</fullName>
    </recommendedName>
</protein>
<feature type="region of interest" description="Disordered" evidence="16">
    <location>
        <begin position="1485"/>
        <end position="1504"/>
    </location>
</feature>
<feature type="compositionally biased region" description="Basic and acidic residues" evidence="16">
    <location>
        <begin position="173"/>
        <end position="182"/>
    </location>
</feature>
<dbReference type="Gene3D" id="3.40.50.300">
    <property type="entry name" value="P-loop containing nucleotide triphosphate hydrolases"/>
    <property type="match status" value="1"/>
</dbReference>
<dbReference type="SUPFAM" id="SSF52540">
    <property type="entry name" value="P-loop containing nucleoside triphosphate hydrolases"/>
    <property type="match status" value="2"/>
</dbReference>
<dbReference type="InterPro" id="IPR038718">
    <property type="entry name" value="SNF2-like_sf"/>
</dbReference>
<evidence type="ECO:0000256" key="14">
    <source>
        <dbReference type="ARBA" id="ARBA00023242"/>
    </source>
</evidence>
<keyword evidence="13" id="KW-0238">DNA-binding</keyword>
<evidence type="ECO:0000256" key="12">
    <source>
        <dbReference type="ARBA" id="ARBA00022895"/>
    </source>
</evidence>
<keyword evidence="4" id="KW-0158">Chromosome</keyword>
<evidence type="ECO:0000256" key="16">
    <source>
        <dbReference type="SAM" id="MobiDB-lite"/>
    </source>
</evidence>
<dbReference type="GO" id="GO:0008270">
    <property type="term" value="F:zinc ion binding"/>
    <property type="evidence" value="ECO:0007669"/>
    <property type="project" value="UniProtKB-KW"/>
</dbReference>
<dbReference type="Gene3D" id="3.40.50.10810">
    <property type="entry name" value="Tandem AAA-ATPase domain"/>
    <property type="match status" value="1"/>
</dbReference>
<dbReference type="InterPro" id="IPR000330">
    <property type="entry name" value="SNF2_N"/>
</dbReference>
<keyword evidence="7" id="KW-0863">Zinc-finger</keyword>
<comment type="subcellular location">
    <subcellularLocation>
        <location evidence="2">Chromosome</location>
        <location evidence="2">Telomere</location>
    </subcellularLocation>
    <subcellularLocation>
        <location evidence="1">Nucleus</location>
    </subcellularLocation>
</comment>
<evidence type="ECO:0000256" key="2">
    <source>
        <dbReference type="ARBA" id="ARBA00004574"/>
    </source>
</evidence>
<keyword evidence="6" id="KW-0547">Nucleotide-binding</keyword>
<evidence type="ECO:0000256" key="5">
    <source>
        <dbReference type="ARBA" id="ARBA00022723"/>
    </source>
</evidence>
<gene>
    <name evidence="20" type="ORF">NE237_015660</name>
</gene>
<proteinExistence type="inferred from homology"/>
<dbReference type="InterPro" id="IPR027417">
    <property type="entry name" value="P-loop_NTPase"/>
</dbReference>
<dbReference type="GO" id="GO:0000781">
    <property type="term" value="C:chromosome, telomeric region"/>
    <property type="evidence" value="ECO:0007669"/>
    <property type="project" value="UniProtKB-SubCell"/>
</dbReference>
<dbReference type="EMBL" id="JAMYWD010000006">
    <property type="protein sequence ID" value="KAJ4968959.1"/>
    <property type="molecule type" value="Genomic_DNA"/>
</dbReference>
<evidence type="ECO:0000256" key="6">
    <source>
        <dbReference type="ARBA" id="ARBA00022741"/>
    </source>
</evidence>
<keyword evidence="21" id="KW-1185">Reference proteome</keyword>
<evidence type="ECO:0000259" key="18">
    <source>
        <dbReference type="PROSITE" id="PS51194"/>
    </source>
</evidence>
<dbReference type="Pfam" id="PF00271">
    <property type="entry name" value="Helicase_C"/>
    <property type="match status" value="1"/>
</dbReference>
<evidence type="ECO:0000313" key="20">
    <source>
        <dbReference type="EMBL" id="KAJ4968959.1"/>
    </source>
</evidence>
<evidence type="ECO:0000256" key="10">
    <source>
        <dbReference type="ARBA" id="ARBA00022833"/>
    </source>
</evidence>
<reference evidence="20" key="1">
    <citation type="journal article" date="2023" name="Plant J.">
        <title>The genome of the king protea, Protea cynaroides.</title>
        <authorList>
            <person name="Chang J."/>
            <person name="Duong T.A."/>
            <person name="Schoeman C."/>
            <person name="Ma X."/>
            <person name="Roodt D."/>
            <person name="Barker N."/>
            <person name="Li Z."/>
            <person name="Van de Peer Y."/>
            <person name="Mizrachi E."/>
        </authorList>
    </citation>
    <scope>NUCLEOTIDE SEQUENCE</scope>
    <source>
        <tissue evidence="20">Young leaves</tissue>
    </source>
</reference>
<evidence type="ECO:0000256" key="7">
    <source>
        <dbReference type="ARBA" id="ARBA00022771"/>
    </source>
</evidence>
<dbReference type="InterPro" id="IPR025766">
    <property type="entry name" value="ADD"/>
</dbReference>
<feature type="compositionally biased region" description="Low complexity" evidence="16">
    <location>
        <begin position="1492"/>
        <end position="1501"/>
    </location>
</feature>
<dbReference type="PROSITE" id="PS51192">
    <property type="entry name" value="HELICASE_ATP_BIND_1"/>
    <property type="match status" value="1"/>
</dbReference>
<accession>A0A9Q0KEG9</accession>
<dbReference type="InterPro" id="IPR044574">
    <property type="entry name" value="ARIP4-like"/>
</dbReference>
<evidence type="ECO:0000259" key="17">
    <source>
        <dbReference type="PROSITE" id="PS51192"/>
    </source>
</evidence>
<dbReference type="PANTHER" id="PTHR45797:SF1">
    <property type="entry name" value="HELICASE ARIP4"/>
    <property type="match status" value="1"/>
</dbReference>
<keyword evidence="8" id="KW-0378">Hydrolase</keyword>
<dbReference type="SMART" id="SM00490">
    <property type="entry name" value="HELICc"/>
    <property type="match status" value="1"/>
</dbReference>
<dbReference type="CDD" id="cd11726">
    <property type="entry name" value="ADDz_ATRX"/>
    <property type="match status" value="1"/>
</dbReference>
<evidence type="ECO:0000256" key="15">
    <source>
        <dbReference type="ARBA" id="ARBA00031106"/>
    </source>
</evidence>
<dbReference type="InterPro" id="IPR049730">
    <property type="entry name" value="SNF2/RAD54-like_C"/>
</dbReference>
<dbReference type="InterPro" id="IPR001650">
    <property type="entry name" value="Helicase_C-like"/>
</dbReference>
<feature type="domain" description="Helicase ATP-binding" evidence="17">
    <location>
        <begin position="914"/>
        <end position="1097"/>
    </location>
</feature>
<evidence type="ECO:0000313" key="21">
    <source>
        <dbReference type="Proteomes" id="UP001141806"/>
    </source>
</evidence>
<evidence type="ECO:0000256" key="13">
    <source>
        <dbReference type="ARBA" id="ARBA00023125"/>
    </source>
</evidence>
<dbReference type="SMART" id="SM00487">
    <property type="entry name" value="DEXDc"/>
    <property type="match status" value="1"/>
</dbReference>
<evidence type="ECO:0000256" key="3">
    <source>
        <dbReference type="ARBA" id="ARBA00007025"/>
    </source>
</evidence>
<comment type="similarity">
    <text evidence="3">Belongs to the SNF2/RAD54 helicase family.</text>
</comment>
<evidence type="ECO:0000259" key="19">
    <source>
        <dbReference type="PROSITE" id="PS51533"/>
    </source>
</evidence>
<evidence type="ECO:0000256" key="1">
    <source>
        <dbReference type="ARBA" id="ARBA00004123"/>
    </source>
</evidence>
<dbReference type="PANTHER" id="PTHR45797">
    <property type="entry name" value="RAD54-LIKE"/>
    <property type="match status" value="1"/>
</dbReference>
<sequence>MGGKRLYATERTLDDRRCGRGSPGSAYPKKHDPSNGYIYYILCVKSYCIRDLVRDLAKQERFLEVYGNDNLISPNKYGLWLSIVVPTGGEIEKSLGEWGVDLYDLRLTILHLLPPNQRTCKGIFQGILFQTLAIYRACIMNETEEQQEEVEDVASASSGSYTDNDLDGDELSTSEHDDESHLEVPLTDEEIDELIAEFLEVESKAAEAQESLEKESLAQVEGEVRAELAQTLHGDDLEMAVTAEMRTFIEQWESVLDGLEMESAQLLEQLDGADVDLSMLYKFIESQAPNVCCTEAWKKRVHWVGSQVTGEITESISDAEKHLQIHQPVRRKRGKLSEKGASGFLWKKIASENNADVPEDSEDEWESFYTTINSCKPSVSDDTSFGSKHWASVYLAETPKEAASMGLKLPGVDEVEEINDVEGNSSHPFYAAAIANEKELVLSEEQKKNIRKVKEEDDANIARKLQLHLKRRRRRNISKQEIIQKDTSADEVLESNLVDSVLVNCFSRAFTCGNGQVIFNANNSDTSQALKAEVLQSCAASNEHDKDKLNGDDDSTLLMGDGNSTVLAEAVLSDLTEMKGSKRLRDETDCVDMEIKKSCTLVIDNDGVVHVMEDISASHICSEPDTARSALEAKEVVDLVDADSSPLQILNGTEALEKFRCTSCTKVFRACDVHSHPLLKVIICKSCKVALVEKMHEKDPDCSEYCGWCGRCNDLISCKSCKILFCFTCIKRNFGEEKFSEIQDSTWLCCCCSPILLKSLTLECEKALEAGVLIVSSSDSDSELSDADIGVQISSKKRPKKKIRRILDDAELGEETKRKIAIEKERQEHLESLKVQFTAKSWSGIAANCNGNVAEGAGTEMLGDVINGYIVNVVREKDEDAVRIPPSISSKLKPHQIAGIRFMWENIIQSVRKVKSGDKGLGCILAHTMGLGKTFQVIAFLYTALRSVDLGLKTALIVTPVNVLHNWRREFVKWQPAELRPLRVFMLEDVSRERRSEWLAKWRAKGGVFLIGYSAFRNLSLGKNVKDRHAAREICYSLQDGPDILVCDEAHMIKNTRADTTQALKQVKCQRRIALTGSPLQNNLMEYYCMVDFVREGFLGSSHEFRNRFQNPIENGQHTNSTSDDVKIMNQRSHILYEQLKGFVQRIDMNVVKKDLPPKTVFVIAVKLSPLQREMYRKFLHVHGFTNDKVSGEKIRKRSFFAGYQALAQIWNHPGLLQMAKEHKDYLRREDAVENFLDDDSSSDDNVDHDTIAGDKARNKNDFMDKKSDNGFFHEDWWRDLLHEKNYREADYSGKMVLLLEILSMSSEAGEKALVFSQSLTTLDLIEFYLSKLERKQRTGKYWKQGKDWYRLDGSTDGSERQKLVEKFNEPMNTRVKCALISTRAGSLGINLHAANRVIIVDGSWNPTHDLQAIYRVWRYGQKKPVYAYRLMAHGTMEEKIYKRQVTKEGLAARVVDRQQIHRTMSKEEVLHLFDFGDDESFDSVREKGQESLSPSHQSSSDLVGGSLKQKLAFPNGSCSSDKLMESLLSRHHPRWIVNYHEHETLLQENEEEKLSKEEQDMAWETFRRTIEWEEVQRVSLDVSTVDRKLAVANACPPAPEKMKSSQALGSLRNRLLQRKCTNLSHLLTLRSQGTKAGCTTVCGECALEISWENLGR</sequence>
<feature type="domain" description="Helicase C-terminal" evidence="18">
    <location>
        <begin position="1298"/>
        <end position="1469"/>
    </location>
</feature>
<dbReference type="GO" id="GO:0004386">
    <property type="term" value="F:helicase activity"/>
    <property type="evidence" value="ECO:0007669"/>
    <property type="project" value="UniProtKB-KW"/>
</dbReference>
<name>A0A9Q0KEG9_9MAGN</name>
<dbReference type="InterPro" id="IPR014001">
    <property type="entry name" value="Helicase_ATP-bd"/>
</dbReference>
<dbReference type="GO" id="GO:0005634">
    <property type="term" value="C:nucleus"/>
    <property type="evidence" value="ECO:0007669"/>
    <property type="project" value="UniProtKB-SubCell"/>
</dbReference>